<evidence type="ECO:0000256" key="3">
    <source>
        <dbReference type="ARBA" id="ARBA00022741"/>
    </source>
</evidence>
<dbReference type="Proteomes" id="UP000078561">
    <property type="component" value="Unassembled WGS sequence"/>
</dbReference>
<dbReference type="PRINTS" id="PR00449">
    <property type="entry name" value="RASTRNSFRMNG"/>
</dbReference>
<dbReference type="InterPro" id="IPR005225">
    <property type="entry name" value="Small_GTP-bd"/>
</dbReference>
<sequence length="238" mass="26823">MLADAYGKLLNKYLGCSSLTALYLFTFGCLDFLFKLLIVGNSGTGKSCLLHHFLENQFRKDSVNTIGMEFGTRIIHIADKAIKLQIWDTAGQERFRSLTKSYFRGAAGALIVYDICNRETFSGIRSWLADVRQLANPEMVIILCGNKTDKAEEREVSYLEASRFAQEQEMMFLEASAFSGDGVEEMFFKCTRTILSKIETGQIDPERGGSGVQFGDSSLRRMAQRTRTKKKDRSCCFS</sequence>
<dbReference type="PROSITE" id="PS51419">
    <property type="entry name" value="RAB"/>
    <property type="match status" value="1"/>
</dbReference>
<keyword evidence="5" id="KW-1133">Transmembrane helix</keyword>
<evidence type="ECO:0000256" key="1">
    <source>
        <dbReference type="ARBA" id="ARBA00004370"/>
    </source>
</evidence>
<dbReference type="PROSITE" id="PS51421">
    <property type="entry name" value="RAS"/>
    <property type="match status" value="1"/>
</dbReference>
<keyword evidence="4 5" id="KW-0472">Membrane</keyword>
<evidence type="ECO:0000313" key="6">
    <source>
        <dbReference type="EMBL" id="SAM00054.1"/>
    </source>
</evidence>
<dbReference type="FunCoup" id="A0A163JKS4">
    <property type="interactions" value="567"/>
</dbReference>
<dbReference type="SMART" id="SM00175">
    <property type="entry name" value="RAB"/>
    <property type="match status" value="1"/>
</dbReference>
<dbReference type="InterPro" id="IPR027417">
    <property type="entry name" value="P-loop_NTPase"/>
</dbReference>
<keyword evidence="7" id="KW-1185">Reference proteome</keyword>
<evidence type="ECO:0000256" key="5">
    <source>
        <dbReference type="SAM" id="Phobius"/>
    </source>
</evidence>
<dbReference type="SMART" id="SM00176">
    <property type="entry name" value="RAN"/>
    <property type="match status" value="1"/>
</dbReference>
<dbReference type="EMBL" id="LT553105">
    <property type="protein sequence ID" value="SAM00054.1"/>
    <property type="molecule type" value="Genomic_DNA"/>
</dbReference>
<dbReference type="PANTHER" id="PTHR47979">
    <property type="entry name" value="DRAB11-RELATED"/>
    <property type="match status" value="1"/>
</dbReference>
<evidence type="ECO:0008006" key="8">
    <source>
        <dbReference type="Google" id="ProtNLM"/>
    </source>
</evidence>
<dbReference type="Pfam" id="PF00071">
    <property type="entry name" value="Ras"/>
    <property type="match status" value="1"/>
</dbReference>
<feature type="transmembrane region" description="Helical" evidence="5">
    <location>
        <begin position="20"/>
        <end position="38"/>
    </location>
</feature>
<name>A0A163JKS4_ABSGL</name>
<dbReference type="AlphaFoldDB" id="A0A163JKS4"/>
<dbReference type="OMA" id="ASQNICI"/>
<dbReference type="SMART" id="SM00174">
    <property type="entry name" value="RHO"/>
    <property type="match status" value="1"/>
</dbReference>
<proteinExistence type="inferred from homology"/>
<dbReference type="Gene3D" id="3.40.50.300">
    <property type="entry name" value="P-loop containing nucleotide triphosphate hydrolases"/>
    <property type="match status" value="1"/>
</dbReference>
<dbReference type="SMART" id="SM00173">
    <property type="entry name" value="RAS"/>
    <property type="match status" value="1"/>
</dbReference>
<dbReference type="NCBIfam" id="TIGR00231">
    <property type="entry name" value="small_GTP"/>
    <property type="match status" value="1"/>
</dbReference>
<evidence type="ECO:0000256" key="2">
    <source>
        <dbReference type="ARBA" id="ARBA00006270"/>
    </source>
</evidence>
<evidence type="ECO:0000313" key="7">
    <source>
        <dbReference type="Proteomes" id="UP000078561"/>
    </source>
</evidence>
<dbReference type="InParanoid" id="A0A163JKS4"/>
<protein>
    <recommendedName>
        <fullName evidence="8">Ras-related protein Rab-4</fullName>
    </recommendedName>
</protein>
<dbReference type="GO" id="GO:0016020">
    <property type="term" value="C:membrane"/>
    <property type="evidence" value="ECO:0007669"/>
    <property type="project" value="UniProtKB-SubCell"/>
</dbReference>
<dbReference type="OrthoDB" id="9989112at2759"/>
<dbReference type="SMART" id="SM00177">
    <property type="entry name" value="ARF"/>
    <property type="match status" value="1"/>
</dbReference>
<accession>A0A163JKS4</accession>
<dbReference type="SUPFAM" id="SSF52540">
    <property type="entry name" value="P-loop containing nucleoside triphosphate hydrolases"/>
    <property type="match status" value="1"/>
</dbReference>
<dbReference type="STRING" id="4829.A0A163JKS4"/>
<reference evidence="6" key="1">
    <citation type="submission" date="2016-04" db="EMBL/GenBank/DDBJ databases">
        <authorList>
            <person name="Evans L.H."/>
            <person name="Alamgir A."/>
            <person name="Owens N."/>
            <person name="Weber N.D."/>
            <person name="Virtaneva K."/>
            <person name="Barbian K."/>
            <person name="Babar A."/>
            <person name="Rosenke K."/>
        </authorList>
    </citation>
    <scope>NUCLEOTIDE SEQUENCE [LARGE SCALE GENOMIC DNA]</scope>
    <source>
        <strain evidence="6">CBS 101.48</strain>
    </source>
</reference>
<dbReference type="InterPro" id="IPR001806">
    <property type="entry name" value="Small_GTPase"/>
</dbReference>
<dbReference type="GO" id="GO:0005525">
    <property type="term" value="F:GTP binding"/>
    <property type="evidence" value="ECO:0007669"/>
    <property type="project" value="InterPro"/>
</dbReference>
<keyword evidence="5" id="KW-0812">Transmembrane</keyword>
<evidence type="ECO:0000256" key="4">
    <source>
        <dbReference type="ARBA" id="ARBA00023136"/>
    </source>
</evidence>
<dbReference type="GO" id="GO:0003924">
    <property type="term" value="F:GTPase activity"/>
    <property type="evidence" value="ECO:0007669"/>
    <property type="project" value="InterPro"/>
</dbReference>
<comment type="similarity">
    <text evidence="2">Belongs to the small GTPase superfamily. Rab family.</text>
</comment>
<dbReference type="InterPro" id="IPR050209">
    <property type="entry name" value="Rab_GTPases_membrane_traffic"/>
</dbReference>
<keyword evidence="3" id="KW-0547">Nucleotide-binding</keyword>
<comment type="subcellular location">
    <subcellularLocation>
        <location evidence="1">Membrane</location>
    </subcellularLocation>
</comment>
<gene>
    <name evidence="6" type="primary">ABSGL_05720.1 scaffold 7421</name>
</gene>
<dbReference type="FunFam" id="3.40.50.300:FF:001193">
    <property type="entry name" value="Rab family, other"/>
    <property type="match status" value="1"/>
</dbReference>
<organism evidence="6">
    <name type="scientific">Absidia glauca</name>
    <name type="common">Pin mould</name>
    <dbReference type="NCBI Taxonomy" id="4829"/>
    <lineage>
        <taxon>Eukaryota</taxon>
        <taxon>Fungi</taxon>
        <taxon>Fungi incertae sedis</taxon>
        <taxon>Mucoromycota</taxon>
        <taxon>Mucoromycotina</taxon>
        <taxon>Mucoromycetes</taxon>
        <taxon>Mucorales</taxon>
        <taxon>Cunninghamellaceae</taxon>
        <taxon>Absidia</taxon>
    </lineage>
</organism>